<dbReference type="CDD" id="cd04301">
    <property type="entry name" value="NAT_SF"/>
    <property type="match status" value="1"/>
</dbReference>
<accession>A0A1I5W2Y8</accession>
<dbReference type="Proteomes" id="UP000199137">
    <property type="component" value="Unassembled WGS sequence"/>
</dbReference>
<dbReference type="SUPFAM" id="SSF55729">
    <property type="entry name" value="Acyl-CoA N-acyltransferases (Nat)"/>
    <property type="match status" value="1"/>
</dbReference>
<evidence type="ECO:0000259" key="3">
    <source>
        <dbReference type="PROSITE" id="PS51186"/>
    </source>
</evidence>
<evidence type="ECO:0000313" key="7">
    <source>
        <dbReference type="Proteomes" id="UP000470404"/>
    </source>
</evidence>
<protein>
    <submittedName>
        <fullName evidence="5">Acetyltransferase (GNAT) domain-containing protein</fullName>
    </submittedName>
    <submittedName>
        <fullName evidence="4">GNAT family N-acetyltransferase</fullName>
    </submittedName>
</protein>
<evidence type="ECO:0000313" key="5">
    <source>
        <dbReference type="EMBL" id="SFQ14070.1"/>
    </source>
</evidence>
<name>A0A1I5W2Y8_9PSEU</name>
<proteinExistence type="predicted"/>
<reference evidence="5 6" key="1">
    <citation type="submission" date="2016-10" db="EMBL/GenBank/DDBJ databases">
        <authorList>
            <person name="de Groot N.N."/>
        </authorList>
    </citation>
    <scope>NUCLEOTIDE SEQUENCE [LARGE SCALE GENOMIC DNA]</scope>
    <source>
        <strain evidence="5 6">DSM 44637</strain>
    </source>
</reference>
<dbReference type="OrthoDB" id="4322031at2"/>
<gene>
    <name evidence="4" type="ORF">G3I59_33280</name>
    <name evidence="5" type="ORF">SAMN05421854_10938</name>
</gene>
<organism evidence="5 6">
    <name type="scientific">Amycolatopsis rubida</name>
    <dbReference type="NCBI Taxonomy" id="112413"/>
    <lineage>
        <taxon>Bacteria</taxon>
        <taxon>Bacillati</taxon>
        <taxon>Actinomycetota</taxon>
        <taxon>Actinomycetes</taxon>
        <taxon>Pseudonocardiales</taxon>
        <taxon>Pseudonocardiaceae</taxon>
        <taxon>Amycolatopsis</taxon>
    </lineage>
</organism>
<sequence length="167" mass="18190">MDGQLGNPGPVKLELLTDAAAGELLTLQQAAYLTEARAHQNFDLPPLLDTLDDVRAAIADPSITVWGFRDGGRLVASVRMRVDGPVGEVGRLVVAPDRQGEGLGTALLTAAEEATPAEVTVFRLFTGERSAGPRYLYGKLGYRETHRSPEADYQLVHLEKPRMREPR</sequence>
<reference evidence="4 7" key="2">
    <citation type="submission" date="2020-01" db="EMBL/GenBank/DDBJ databases">
        <title>Insect and environment-associated Actinomycetes.</title>
        <authorList>
            <person name="Currrie C."/>
            <person name="Chevrette M."/>
            <person name="Carlson C."/>
            <person name="Stubbendieck R."/>
            <person name="Wendt-Pienkowski E."/>
        </authorList>
    </citation>
    <scope>NUCLEOTIDE SEQUENCE [LARGE SCALE GENOMIC DNA]</scope>
    <source>
        <strain evidence="4 7">SID8386</strain>
    </source>
</reference>
<dbReference type="EMBL" id="JAAGNC010000170">
    <property type="protein sequence ID" value="NEC60332.1"/>
    <property type="molecule type" value="Genomic_DNA"/>
</dbReference>
<dbReference type="STRING" id="112413.SAMN05421854_10938"/>
<keyword evidence="7" id="KW-1185">Reference proteome</keyword>
<dbReference type="Proteomes" id="UP000470404">
    <property type="component" value="Unassembled WGS sequence"/>
</dbReference>
<dbReference type="GO" id="GO:0016747">
    <property type="term" value="F:acyltransferase activity, transferring groups other than amino-acyl groups"/>
    <property type="evidence" value="ECO:0007669"/>
    <property type="project" value="InterPro"/>
</dbReference>
<dbReference type="PANTHER" id="PTHR43877:SF2">
    <property type="entry name" value="AMINOALKYLPHOSPHONATE N-ACETYLTRANSFERASE-RELATED"/>
    <property type="match status" value="1"/>
</dbReference>
<feature type="domain" description="N-acetyltransferase" evidence="3">
    <location>
        <begin position="11"/>
        <end position="165"/>
    </location>
</feature>
<dbReference type="InterPro" id="IPR050832">
    <property type="entry name" value="Bact_Acetyltransf"/>
</dbReference>
<evidence type="ECO:0000256" key="2">
    <source>
        <dbReference type="ARBA" id="ARBA00023315"/>
    </source>
</evidence>
<evidence type="ECO:0000256" key="1">
    <source>
        <dbReference type="ARBA" id="ARBA00022679"/>
    </source>
</evidence>
<evidence type="ECO:0000313" key="6">
    <source>
        <dbReference type="Proteomes" id="UP000199137"/>
    </source>
</evidence>
<dbReference type="EMBL" id="FOWC01000009">
    <property type="protein sequence ID" value="SFQ14070.1"/>
    <property type="molecule type" value="Genomic_DNA"/>
</dbReference>
<dbReference type="PROSITE" id="PS51186">
    <property type="entry name" value="GNAT"/>
    <property type="match status" value="1"/>
</dbReference>
<dbReference type="RefSeq" id="WP_067575231.1">
    <property type="nucleotide sequence ID" value="NZ_FOWC01000009.1"/>
</dbReference>
<keyword evidence="1 5" id="KW-0808">Transferase</keyword>
<dbReference type="Gene3D" id="3.40.630.30">
    <property type="match status" value="1"/>
</dbReference>
<dbReference type="InterPro" id="IPR000182">
    <property type="entry name" value="GNAT_dom"/>
</dbReference>
<dbReference type="PANTHER" id="PTHR43877">
    <property type="entry name" value="AMINOALKYLPHOSPHONATE N-ACETYLTRANSFERASE-RELATED-RELATED"/>
    <property type="match status" value="1"/>
</dbReference>
<dbReference type="InterPro" id="IPR016181">
    <property type="entry name" value="Acyl_CoA_acyltransferase"/>
</dbReference>
<dbReference type="AlphaFoldDB" id="A0A1I5W2Y8"/>
<evidence type="ECO:0000313" key="4">
    <source>
        <dbReference type="EMBL" id="NEC60332.1"/>
    </source>
</evidence>
<dbReference type="Pfam" id="PF13508">
    <property type="entry name" value="Acetyltransf_7"/>
    <property type="match status" value="1"/>
</dbReference>
<keyword evidence="2" id="KW-0012">Acyltransferase</keyword>